<dbReference type="InterPro" id="IPR034907">
    <property type="entry name" value="NDK-like_dom"/>
</dbReference>
<feature type="binding site" evidence="7">
    <location>
        <position position="130"/>
    </location>
    <ligand>
        <name>ATP</name>
        <dbReference type="ChEBI" id="CHEBI:30616"/>
    </ligand>
</feature>
<dbReference type="GO" id="GO:0005524">
    <property type="term" value="F:ATP binding"/>
    <property type="evidence" value="ECO:0007669"/>
    <property type="project" value="UniProtKB-KW"/>
</dbReference>
<evidence type="ECO:0000256" key="2">
    <source>
        <dbReference type="ARBA" id="ARBA00017632"/>
    </source>
</evidence>
<sequence length="165" mass="19272">MFRNYSIVPKVQSVLFNTLRKRTEYTLALLKPDLCADPYAIKAVIEDIEKSEKPIRIYAHKKLYWDQQDAELFYSQHAGKFFYERLVGYMISGPFEAFVLEGDSVITRWRELIGQTHPVRAKVNPKYSLRSRFGLTDTRNSFHGSDSQENAFSEINLLFPELLLK</sequence>
<feature type="binding site" evidence="7">
    <location>
        <position position="110"/>
    </location>
    <ligand>
        <name>ATP</name>
        <dbReference type="ChEBI" id="CHEBI:30616"/>
    </ligand>
</feature>
<evidence type="ECO:0000313" key="11">
    <source>
        <dbReference type="Proteomes" id="UP000245699"/>
    </source>
</evidence>
<dbReference type="Proteomes" id="UP000245699">
    <property type="component" value="Unassembled WGS sequence"/>
</dbReference>
<dbReference type="PANTHER" id="PTHR46161">
    <property type="entry name" value="NUCLEOSIDE DIPHOSPHATE KINASE"/>
    <property type="match status" value="1"/>
</dbReference>
<dbReference type="STRING" id="61424.A0A2T9Z189"/>
<feature type="binding site" evidence="7">
    <location>
        <position position="82"/>
    </location>
    <ligand>
        <name>ATP</name>
        <dbReference type="ChEBI" id="CHEBI:30616"/>
    </ligand>
</feature>
<dbReference type="Pfam" id="PF00334">
    <property type="entry name" value="NDK"/>
    <property type="match status" value="1"/>
</dbReference>
<dbReference type="Gene3D" id="3.30.70.141">
    <property type="entry name" value="Nucleoside diphosphate kinase-like domain"/>
    <property type="match status" value="1"/>
</dbReference>
<keyword evidence="11" id="KW-1185">Reference proteome</keyword>
<dbReference type="PANTHER" id="PTHR46161:SF3">
    <property type="entry name" value="NUCLEOSIDE DIPHOSPHATE KINASE DDB_G0292928-RELATED"/>
    <property type="match status" value="1"/>
</dbReference>
<evidence type="ECO:0000313" key="10">
    <source>
        <dbReference type="EMBL" id="PVU98357.1"/>
    </source>
</evidence>
<dbReference type="InterPro" id="IPR036850">
    <property type="entry name" value="NDK-like_dom_sf"/>
</dbReference>
<proteinExistence type="inferred from homology"/>
<evidence type="ECO:0000256" key="8">
    <source>
        <dbReference type="RuleBase" id="RU004011"/>
    </source>
</evidence>
<keyword evidence="5" id="KW-0418">Kinase</keyword>
<evidence type="ECO:0000256" key="1">
    <source>
        <dbReference type="ARBA" id="ARBA00008142"/>
    </source>
</evidence>
<dbReference type="GO" id="GO:0006228">
    <property type="term" value="P:UTP biosynthetic process"/>
    <property type="evidence" value="ECO:0007669"/>
    <property type="project" value="InterPro"/>
</dbReference>
<dbReference type="EMBL" id="MBFT01000082">
    <property type="protein sequence ID" value="PVU98357.1"/>
    <property type="molecule type" value="Genomic_DNA"/>
</dbReference>
<dbReference type="InterPro" id="IPR001564">
    <property type="entry name" value="Nucleoside_diP_kinase"/>
</dbReference>
<evidence type="ECO:0000256" key="4">
    <source>
        <dbReference type="ARBA" id="ARBA00022741"/>
    </source>
</evidence>
<dbReference type="PRINTS" id="PR01243">
    <property type="entry name" value="NUCDPKINASE"/>
</dbReference>
<feature type="domain" description="Nucleoside diphosphate kinase-like" evidence="9">
    <location>
        <begin position="23"/>
        <end position="165"/>
    </location>
</feature>
<comment type="similarity">
    <text evidence="1 7 8">Belongs to the NDK family.</text>
</comment>
<comment type="caution">
    <text evidence="10">The sequence shown here is derived from an EMBL/GenBank/DDBJ whole genome shotgun (WGS) entry which is preliminary data.</text>
</comment>
<feature type="active site" description="Pros-phosphohistidine intermediate" evidence="7">
    <location>
        <position position="143"/>
    </location>
</feature>
<dbReference type="GO" id="GO:0006183">
    <property type="term" value="P:GTP biosynthetic process"/>
    <property type="evidence" value="ECO:0007669"/>
    <property type="project" value="InterPro"/>
</dbReference>
<feature type="binding site" evidence="7">
    <location>
        <position position="116"/>
    </location>
    <ligand>
        <name>ATP</name>
        <dbReference type="ChEBI" id="CHEBI:30616"/>
    </ligand>
</feature>
<organism evidence="10 11">
    <name type="scientific">Furculomyces boomerangus</name>
    <dbReference type="NCBI Taxonomy" id="61424"/>
    <lineage>
        <taxon>Eukaryota</taxon>
        <taxon>Fungi</taxon>
        <taxon>Fungi incertae sedis</taxon>
        <taxon>Zoopagomycota</taxon>
        <taxon>Kickxellomycotina</taxon>
        <taxon>Harpellomycetes</taxon>
        <taxon>Harpellales</taxon>
        <taxon>Harpellaceae</taxon>
        <taxon>Furculomyces</taxon>
    </lineage>
</organism>
<keyword evidence="6" id="KW-0067">ATP-binding</keyword>
<evidence type="ECO:0000256" key="7">
    <source>
        <dbReference type="PROSITE-ProRule" id="PRU00706"/>
    </source>
</evidence>
<feature type="binding site" evidence="7">
    <location>
        <position position="31"/>
    </location>
    <ligand>
        <name>ATP</name>
        <dbReference type="ChEBI" id="CHEBI:30616"/>
    </ligand>
</feature>
<feature type="binding site" evidence="7">
    <location>
        <position position="140"/>
    </location>
    <ligand>
        <name>ATP</name>
        <dbReference type="ChEBI" id="CHEBI:30616"/>
    </ligand>
</feature>
<dbReference type="GO" id="GO:0004550">
    <property type="term" value="F:nucleoside diphosphate kinase activity"/>
    <property type="evidence" value="ECO:0007669"/>
    <property type="project" value="InterPro"/>
</dbReference>
<dbReference type="PROSITE" id="PS51374">
    <property type="entry name" value="NDPK_LIKE"/>
    <property type="match status" value="1"/>
</dbReference>
<dbReference type="GO" id="GO:0006241">
    <property type="term" value="P:CTP biosynthetic process"/>
    <property type="evidence" value="ECO:0007669"/>
    <property type="project" value="InterPro"/>
</dbReference>
<name>A0A2T9Z189_9FUNG</name>
<evidence type="ECO:0000256" key="3">
    <source>
        <dbReference type="ARBA" id="ARBA00022679"/>
    </source>
</evidence>
<dbReference type="SUPFAM" id="SSF54919">
    <property type="entry name" value="Nucleoside diphosphate kinase, NDK"/>
    <property type="match status" value="1"/>
</dbReference>
<keyword evidence="4" id="KW-0547">Nucleotide-binding</keyword>
<evidence type="ECO:0000256" key="5">
    <source>
        <dbReference type="ARBA" id="ARBA00022777"/>
    </source>
</evidence>
<accession>A0A2T9Z189</accession>
<evidence type="ECO:0000256" key="6">
    <source>
        <dbReference type="ARBA" id="ARBA00022840"/>
    </source>
</evidence>
<keyword evidence="3" id="KW-0808">Transferase</keyword>
<reference evidence="10 11" key="1">
    <citation type="journal article" date="2018" name="MBio">
        <title>Comparative Genomics Reveals the Core Gene Toolbox for the Fungus-Insect Symbiosis.</title>
        <authorList>
            <person name="Wang Y."/>
            <person name="Stata M."/>
            <person name="Wang W."/>
            <person name="Stajich J.E."/>
            <person name="White M.M."/>
            <person name="Moncalvo J.M."/>
        </authorList>
    </citation>
    <scope>NUCLEOTIDE SEQUENCE [LARGE SCALE GENOMIC DNA]</scope>
    <source>
        <strain evidence="10 11">AUS-77-4</strain>
    </source>
</reference>
<gene>
    <name evidence="10" type="ORF">BB559_001648</name>
</gene>
<evidence type="ECO:0000259" key="9">
    <source>
        <dbReference type="SMART" id="SM00562"/>
    </source>
</evidence>
<dbReference type="OrthoDB" id="2162449at2759"/>
<dbReference type="AlphaFoldDB" id="A0A2T9Z189"/>
<protein>
    <recommendedName>
        <fullName evidence="2">Nucleoside diphosphate kinase</fullName>
    </recommendedName>
</protein>
<dbReference type="SMART" id="SM00562">
    <property type="entry name" value="NDK"/>
    <property type="match status" value="1"/>
</dbReference>